<dbReference type="Gene3D" id="3.40.630.30">
    <property type="match status" value="1"/>
</dbReference>
<keyword evidence="3" id="KW-1185">Reference proteome</keyword>
<feature type="domain" description="N-acetyltransferase" evidence="1">
    <location>
        <begin position="18"/>
        <end position="195"/>
    </location>
</feature>
<dbReference type="Proteomes" id="UP000076552">
    <property type="component" value="Unassembled WGS sequence"/>
</dbReference>
<dbReference type="PROSITE" id="PS51186">
    <property type="entry name" value="GNAT"/>
    <property type="match status" value="1"/>
</dbReference>
<dbReference type="Pfam" id="PF13302">
    <property type="entry name" value="Acetyltransf_3"/>
    <property type="match status" value="1"/>
</dbReference>
<reference evidence="2 3" key="1">
    <citation type="submission" date="2015-06" db="EMBL/GenBank/DDBJ databases">
        <title>Survival trade-offs in plant roots during colonization by closely related pathogenic and mutualistic fungi.</title>
        <authorList>
            <person name="Hacquard S."/>
            <person name="Kracher B."/>
            <person name="Hiruma K."/>
            <person name="Weinman A."/>
            <person name="Muench P."/>
            <person name="Garrido Oter R."/>
            <person name="Ver Loren van Themaat E."/>
            <person name="Dallerey J.-F."/>
            <person name="Damm U."/>
            <person name="Henrissat B."/>
            <person name="Lespinet O."/>
            <person name="Thon M."/>
            <person name="Kemen E."/>
            <person name="McHardy A.C."/>
            <person name="Schulze-Lefert P."/>
            <person name="O'Connell R.J."/>
        </authorList>
    </citation>
    <scope>NUCLEOTIDE SEQUENCE [LARGE SCALE GENOMIC DNA]</scope>
    <source>
        <strain evidence="2 3">0861</strain>
    </source>
</reference>
<comment type="caution">
    <text evidence="2">The sequence shown here is derived from an EMBL/GenBank/DDBJ whole genome shotgun (WGS) entry which is preliminary data.</text>
</comment>
<name>A0A166UA79_9PEZI</name>
<dbReference type="OrthoDB" id="64477at2759"/>
<evidence type="ECO:0000259" key="1">
    <source>
        <dbReference type="PROSITE" id="PS51186"/>
    </source>
</evidence>
<dbReference type="AlphaFoldDB" id="A0A166UA79"/>
<evidence type="ECO:0000313" key="2">
    <source>
        <dbReference type="EMBL" id="KZL73161.1"/>
    </source>
</evidence>
<dbReference type="GO" id="GO:0016747">
    <property type="term" value="F:acyltransferase activity, transferring groups other than amino-acyl groups"/>
    <property type="evidence" value="ECO:0007669"/>
    <property type="project" value="InterPro"/>
</dbReference>
<accession>A0A166UA79</accession>
<dbReference type="InterPro" id="IPR051531">
    <property type="entry name" value="N-acetyltransferase"/>
</dbReference>
<dbReference type="EMBL" id="LFIV01000048">
    <property type="protein sequence ID" value="KZL73161.1"/>
    <property type="molecule type" value="Genomic_DNA"/>
</dbReference>
<evidence type="ECO:0000313" key="3">
    <source>
        <dbReference type="Proteomes" id="UP000076552"/>
    </source>
</evidence>
<dbReference type="SUPFAM" id="SSF55729">
    <property type="entry name" value="Acyl-CoA N-acyltransferases (Nat)"/>
    <property type="match status" value="1"/>
</dbReference>
<proteinExistence type="predicted"/>
<dbReference type="PANTHER" id="PTHR43792:SF10">
    <property type="entry name" value="N-ACETYLTRANSFERASE DOMAIN-CONTAINING PROTEIN"/>
    <property type="match status" value="1"/>
</dbReference>
<protein>
    <submittedName>
        <fullName evidence="2">GCN5-related N-acetyltransferase</fullName>
    </submittedName>
</protein>
<dbReference type="InterPro" id="IPR016181">
    <property type="entry name" value="Acyl_CoA_acyltransferase"/>
</dbReference>
<organism evidence="2 3">
    <name type="scientific">Colletotrichum tofieldiae</name>
    <dbReference type="NCBI Taxonomy" id="708197"/>
    <lineage>
        <taxon>Eukaryota</taxon>
        <taxon>Fungi</taxon>
        <taxon>Dikarya</taxon>
        <taxon>Ascomycota</taxon>
        <taxon>Pezizomycotina</taxon>
        <taxon>Sordariomycetes</taxon>
        <taxon>Hypocreomycetidae</taxon>
        <taxon>Glomerellales</taxon>
        <taxon>Glomerellaceae</taxon>
        <taxon>Colletotrichum</taxon>
        <taxon>Colletotrichum spaethianum species complex</taxon>
    </lineage>
</organism>
<keyword evidence="2" id="KW-0808">Transferase</keyword>
<sequence length="213" mass="24523">MTSSRFARPAYEIKSPRLIARSATDSDAKDFYNLMTNAENFPFEEPEKNLTIERLRTRIGRFAELTAEGKNAFMVVVLQETNQLIGYGGYNTFESLDPAEFLTETTLSPGKKYMTDFGIIIDHRYRRKGYALELVCALVEYARVELDCEFFRAETGNDNEPWRALMQAVGLADFEGRHKASYDANQDVWVWKFDSGHWDQAKAKMQAEGKWLL</sequence>
<gene>
    <name evidence="2" type="ORF">CT0861_02525</name>
</gene>
<dbReference type="InterPro" id="IPR000182">
    <property type="entry name" value="GNAT_dom"/>
</dbReference>
<dbReference type="PANTHER" id="PTHR43792">
    <property type="entry name" value="GNAT FAMILY, PUTATIVE (AFU_ORTHOLOGUE AFUA_3G00765)-RELATED-RELATED"/>
    <property type="match status" value="1"/>
</dbReference>